<dbReference type="EMBL" id="JAHWXT010000011">
    <property type="protein sequence ID" value="MCF0266919.1"/>
    <property type="molecule type" value="Genomic_DNA"/>
</dbReference>
<dbReference type="GO" id="GO:0043488">
    <property type="term" value="P:regulation of mRNA stability"/>
    <property type="evidence" value="ECO:0007669"/>
    <property type="project" value="TreeGrafter"/>
</dbReference>
<dbReference type="Proteomes" id="UP000887320">
    <property type="component" value="Unassembled WGS sequence"/>
</dbReference>
<evidence type="ECO:0000313" key="5">
    <source>
        <dbReference type="Proteomes" id="UP000887320"/>
    </source>
</evidence>
<sequence>MRDQGRLVEWFDDKGYGFIQPNDGVKDRVFLHIKDFAQKGPRPIVGCALEYVVQLDGQGRYKAKQVTYLKATQMAKVTSQQAAKAKQLHAAKQTKLQPMQILCAVYIIALAILSISGLLNGIFILFVSIINVMTYWFYAQDKEAAQSNQRRVPENTLHILAFLGGWPAAWLAQQRLRHKTQKQPFKKIYLCTIFFNILLILWLISPLNMFKI</sequence>
<dbReference type="Pfam" id="PF00313">
    <property type="entry name" value="CSD"/>
    <property type="match status" value="1"/>
</dbReference>
<organism evidence="4 5">
    <name type="scientific">Acinetobacter guillouiae</name>
    <name type="common">Acinetobacter genomosp. 11</name>
    <dbReference type="NCBI Taxonomy" id="106649"/>
    <lineage>
        <taxon>Bacteria</taxon>
        <taxon>Pseudomonadati</taxon>
        <taxon>Pseudomonadota</taxon>
        <taxon>Gammaproteobacteria</taxon>
        <taxon>Moraxellales</taxon>
        <taxon>Moraxellaceae</taxon>
        <taxon>Acinetobacter</taxon>
    </lineage>
</organism>
<dbReference type="GO" id="GO:0005829">
    <property type="term" value="C:cytosol"/>
    <property type="evidence" value="ECO:0007669"/>
    <property type="project" value="UniProtKB-ARBA"/>
</dbReference>
<dbReference type="PANTHER" id="PTHR12962">
    <property type="entry name" value="CALCIUM-REGULATED HEAT STABLE PROTEIN CRHSP-24-RELATED"/>
    <property type="match status" value="1"/>
</dbReference>
<comment type="caution">
    <text evidence="4">The sequence shown here is derived from an EMBL/GenBank/DDBJ whole genome shotgun (WGS) entry which is preliminary data.</text>
</comment>
<evidence type="ECO:0000256" key="1">
    <source>
        <dbReference type="ARBA" id="ARBA00022553"/>
    </source>
</evidence>
<dbReference type="AlphaFoldDB" id="A0A8X8KEB3"/>
<evidence type="ECO:0000259" key="3">
    <source>
        <dbReference type="PROSITE" id="PS51857"/>
    </source>
</evidence>
<dbReference type="SUPFAM" id="SSF50249">
    <property type="entry name" value="Nucleic acid-binding proteins"/>
    <property type="match status" value="1"/>
</dbReference>
<keyword evidence="1" id="KW-0597">Phosphoprotein</keyword>
<dbReference type="InterPro" id="IPR011129">
    <property type="entry name" value="CSD"/>
</dbReference>
<accession>A0A8X8KEB3</accession>
<dbReference type="PANTHER" id="PTHR12962:SF1">
    <property type="entry name" value="COLD SHOCK DOMAIN-CONTAINING PROTEIN CG9705"/>
    <property type="match status" value="1"/>
</dbReference>
<feature type="transmembrane region" description="Helical" evidence="2">
    <location>
        <begin position="188"/>
        <end position="205"/>
    </location>
</feature>
<reference evidence="4" key="1">
    <citation type="submission" date="2021-07" db="EMBL/GenBank/DDBJ databases">
        <authorList>
            <person name="Fernandez M."/>
            <person name="Pereira P."/>
            <person name="Torres Tejerizo G.A."/>
            <person name="Gonzalez P."/>
            <person name="Agostini E."/>
        </authorList>
    </citation>
    <scope>NUCLEOTIDE SEQUENCE</scope>
    <source>
        <strain evidence="4">SFC 500-1A</strain>
    </source>
</reference>
<dbReference type="InterPro" id="IPR012340">
    <property type="entry name" value="NA-bd_OB-fold"/>
</dbReference>
<dbReference type="InterPro" id="IPR052069">
    <property type="entry name" value="Ca-reg_mRNA-binding_domain"/>
</dbReference>
<proteinExistence type="predicted"/>
<keyword evidence="2" id="KW-0812">Transmembrane</keyword>
<dbReference type="Gene3D" id="2.40.50.140">
    <property type="entry name" value="Nucleic acid-binding proteins"/>
    <property type="match status" value="1"/>
</dbReference>
<dbReference type="RefSeq" id="WP_234624300.1">
    <property type="nucleotide sequence ID" value="NZ_JAHWXT010000011.1"/>
</dbReference>
<dbReference type="PROSITE" id="PS51857">
    <property type="entry name" value="CSD_2"/>
    <property type="match status" value="1"/>
</dbReference>
<dbReference type="InterPro" id="IPR010718">
    <property type="entry name" value="DUF1294"/>
</dbReference>
<feature type="domain" description="CSD" evidence="3">
    <location>
        <begin position="2"/>
        <end position="68"/>
    </location>
</feature>
<keyword evidence="2" id="KW-1133">Transmembrane helix</keyword>
<name>A0A8X8KEB3_ACIGI</name>
<dbReference type="GO" id="GO:0003730">
    <property type="term" value="F:mRNA 3'-UTR binding"/>
    <property type="evidence" value="ECO:0007669"/>
    <property type="project" value="TreeGrafter"/>
</dbReference>
<dbReference type="SMART" id="SM00357">
    <property type="entry name" value="CSP"/>
    <property type="match status" value="1"/>
</dbReference>
<protein>
    <submittedName>
        <fullName evidence="4">DUF1294 domain-containing protein</fullName>
    </submittedName>
</protein>
<evidence type="ECO:0000256" key="2">
    <source>
        <dbReference type="SAM" id="Phobius"/>
    </source>
</evidence>
<dbReference type="InterPro" id="IPR002059">
    <property type="entry name" value="CSP_DNA-bd"/>
</dbReference>
<evidence type="ECO:0000313" key="4">
    <source>
        <dbReference type="EMBL" id="MCF0266919.1"/>
    </source>
</evidence>
<dbReference type="Pfam" id="PF06961">
    <property type="entry name" value="DUF1294"/>
    <property type="match status" value="1"/>
</dbReference>
<feature type="transmembrane region" description="Helical" evidence="2">
    <location>
        <begin position="104"/>
        <end position="137"/>
    </location>
</feature>
<gene>
    <name evidence="4" type="ORF">KW868_20930</name>
</gene>
<keyword evidence="2" id="KW-0472">Membrane</keyword>